<name>A0A0L0FWZ3_9EUKA</name>
<dbReference type="SUPFAM" id="SSF56988">
    <property type="entry name" value="Anthrax protective antigen"/>
    <property type="match status" value="1"/>
</dbReference>
<dbReference type="InterPro" id="IPR011658">
    <property type="entry name" value="PA14_dom"/>
</dbReference>
<evidence type="ECO:0000256" key="1">
    <source>
        <dbReference type="SAM" id="Coils"/>
    </source>
</evidence>
<feature type="compositionally biased region" description="Polar residues" evidence="2">
    <location>
        <begin position="395"/>
        <end position="407"/>
    </location>
</feature>
<dbReference type="Pfam" id="PF07691">
    <property type="entry name" value="PA14"/>
    <property type="match status" value="1"/>
</dbReference>
<keyword evidence="5" id="KW-1185">Reference proteome</keyword>
<evidence type="ECO:0000313" key="5">
    <source>
        <dbReference type="Proteomes" id="UP000054560"/>
    </source>
</evidence>
<evidence type="ECO:0000256" key="2">
    <source>
        <dbReference type="SAM" id="MobiDB-lite"/>
    </source>
</evidence>
<evidence type="ECO:0000313" key="4">
    <source>
        <dbReference type="EMBL" id="KNC81365.1"/>
    </source>
</evidence>
<feature type="domain" description="PA14" evidence="3">
    <location>
        <begin position="38"/>
        <end position="198"/>
    </location>
</feature>
<proteinExistence type="predicted"/>
<gene>
    <name evidence="4" type="ORF">SARC_06309</name>
</gene>
<dbReference type="AlphaFoldDB" id="A0A0L0FWZ3"/>
<dbReference type="InterPro" id="IPR037524">
    <property type="entry name" value="PA14/GLEYA"/>
</dbReference>
<reference evidence="4 5" key="1">
    <citation type="submission" date="2011-02" db="EMBL/GenBank/DDBJ databases">
        <title>The Genome Sequence of Sphaeroforma arctica JP610.</title>
        <authorList>
            <consortium name="The Broad Institute Genome Sequencing Platform"/>
            <person name="Russ C."/>
            <person name="Cuomo C."/>
            <person name="Young S.K."/>
            <person name="Zeng Q."/>
            <person name="Gargeya S."/>
            <person name="Alvarado L."/>
            <person name="Berlin A."/>
            <person name="Chapman S.B."/>
            <person name="Chen Z."/>
            <person name="Freedman E."/>
            <person name="Gellesch M."/>
            <person name="Goldberg J."/>
            <person name="Griggs A."/>
            <person name="Gujja S."/>
            <person name="Heilman E."/>
            <person name="Heiman D."/>
            <person name="Howarth C."/>
            <person name="Mehta T."/>
            <person name="Neiman D."/>
            <person name="Pearson M."/>
            <person name="Roberts A."/>
            <person name="Saif S."/>
            <person name="Shea T."/>
            <person name="Shenoy N."/>
            <person name="Sisk P."/>
            <person name="Stolte C."/>
            <person name="Sykes S."/>
            <person name="White J."/>
            <person name="Yandava C."/>
            <person name="Burger G."/>
            <person name="Gray M.W."/>
            <person name="Holland P.W.H."/>
            <person name="King N."/>
            <person name="Lang F.B.F."/>
            <person name="Roger A.J."/>
            <person name="Ruiz-Trillo I."/>
            <person name="Haas B."/>
            <person name="Nusbaum C."/>
            <person name="Birren B."/>
        </authorList>
    </citation>
    <scope>NUCLEOTIDE SEQUENCE [LARGE SCALE GENOMIC DNA]</scope>
    <source>
        <strain evidence="4 5">JP610</strain>
    </source>
</reference>
<dbReference type="GeneID" id="25906813"/>
<dbReference type="EMBL" id="KQ242040">
    <property type="protein sequence ID" value="KNC81365.1"/>
    <property type="molecule type" value="Genomic_DNA"/>
</dbReference>
<dbReference type="eggNOG" id="ENOG502S77T">
    <property type="taxonomic scope" value="Eukaryota"/>
</dbReference>
<accession>A0A0L0FWZ3</accession>
<evidence type="ECO:0000259" key="3">
    <source>
        <dbReference type="PROSITE" id="PS51820"/>
    </source>
</evidence>
<dbReference type="PROSITE" id="PS51820">
    <property type="entry name" value="PA14"/>
    <property type="match status" value="1"/>
</dbReference>
<dbReference type="OrthoDB" id="412914at2759"/>
<dbReference type="Gene3D" id="3.90.182.10">
    <property type="entry name" value="Toxin - Anthrax Protective Antigen,domain 1"/>
    <property type="match status" value="1"/>
</dbReference>
<organism evidence="4 5">
    <name type="scientific">Sphaeroforma arctica JP610</name>
    <dbReference type="NCBI Taxonomy" id="667725"/>
    <lineage>
        <taxon>Eukaryota</taxon>
        <taxon>Ichthyosporea</taxon>
        <taxon>Ichthyophonida</taxon>
        <taxon>Sphaeroforma</taxon>
    </lineage>
</organism>
<dbReference type="Proteomes" id="UP000054560">
    <property type="component" value="Unassembled WGS sequence"/>
</dbReference>
<keyword evidence="1" id="KW-0175">Coiled coil</keyword>
<feature type="region of interest" description="Disordered" evidence="2">
    <location>
        <begin position="395"/>
        <end position="426"/>
    </location>
</feature>
<feature type="coiled-coil region" evidence="1">
    <location>
        <begin position="263"/>
        <end position="290"/>
    </location>
</feature>
<sequence>MPRGSFLQHVNSDCISSMPNSGEMTTSSDFTMSSQAMNAGFGCEYKYYSTTLDSLPVSFSELDLTSSGVIPGIDLPLLVSRGVLQSNEDSSEGAFADFALVFTGALEITTAGLYNFYTASNDGSKLYLNDELIVDNDGKHYVVEKQGNIELCTGFHAFRLEYFHTCGKLLEGIREGAYLSFQYSFKGTSWYGTDAIRKQEIPLTRLRLPRLIDINEDLSKSKTSRSRATSSAMSGLSSSEKMPALDMATLDAEEKWRHYEGVIEKLTIERDEYAKRVTELKDAKARMKEQHKKDLTDIRATHLADTEYLKQHLFISMVASHKQNIAATNATVGALPAGANVSAQDLFELAEKYGVSANKWERFILDALHKGTAQCERDLQDDEQILTFTDGFTKSAKITGSSTSQSLEPFGKYTTPKRKEKVGNTA</sequence>
<dbReference type="RefSeq" id="XP_014155267.1">
    <property type="nucleotide sequence ID" value="XM_014299792.1"/>
</dbReference>
<protein>
    <recommendedName>
        <fullName evidence="3">PA14 domain-containing protein</fullName>
    </recommendedName>
</protein>
<dbReference type="SMART" id="SM00758">
    <property type="entry name" value="PA14"/>
    <property type="match status" value="1"/>
</dbReference>